<evidence type="ECO:0000313" key="2">
    <source>
        <dbReference type="Proteomes" id="UP001430953"/>
    </source>
</evidence>
<organism evidence="1 2">
    <name type="scientific">Cardiocondyla obscurior</name>
    <dbReference type="NCBI Taxonomy" id="286306"/>
    <lineage>
        <taxon>Eukaryota</taxon>
        <taxon>Metazoa</taxon>
        <taxon>Ecdysozoa</taxon>
        <taxon>Arthropoda</taxon>
        <taxon>Hexapoda</taxon>
        <taxon>Insecta</taxon>
        <taxon>Pterygota</taxon>
        <taxon>Neoptera</taxon>
        <taxon>Endopterygota</taxon>
        <taxon>Hymenoptera</taxon>
        <taxon>Apocrita</taxon>
        <taxon>Aculeata</taxon>
        <taxon>Formicoidea</taxon>
        <taxon>Formicidae</taxon>
        <taxon>Myrmicinae</taxon>
        <taxon>Cardiocondyla</taxon>
    </lineage>
</organism>
<protein>
    <submittedName>
        <fullName evidence="1">Uncharacterized protein</fullName>
    </submittedName>
</protein>
<dbReference type="EMBL" id="JADYXP020000044">
    <property type="protein sequence ID" value="KAL0098641.1"/>
    <property type="molecule type" value="Genomic_DNA"/>
</dbReference>
<reference evidence="1 2" key="1">
    <citation type="submission" date="2023-03" db="EMBL/GenBank/DDBJ databases">
        <title>High recombination rates correlate with genetic variation in Cardiocondyla obscurior ants.</title>
        <authorList>
            <person name="Errbii M."/>
        </authorList>
    </citation>
    <scope>NUCLEOTIDE SEQUENCE [LARGE SCALE GENOMIC DNA]</scope>
    <source>
        <strain evidence="1">Alpha-2009</strain>
        <tissue evidence="1">Whole body</tissue>
    </source>
</reference>
<name>A0AAW2E8Q0_9HYME</name>
<sequence length="342" mass="40675">MNSGLFEPLFSSKAEIWPKTKKIFLNFGNIALSRDMAKNEKNILKFYNIWPKTKKIFLKFYNVALCGKKKMHTGLFEPLFSSEAEIWPKTKKIFEILQHMAKKQNKIFLKFNNIALCGIQNRCIQAYSEFFIFIRSRDMAKNEKNILKFYNHCAAIKSDAYKPIPIYSEPSIFTSSRDMAKKQKKIFLKFNKIALCKPRYGQKRKKYFEILQRSIVRQLKNCIRAYSESSIVISTLCGIQNRCIQAYSEFFIFIRSRDMAKKQKKIFLKFYNVALCGIQNRCIWAYSSFYFHQKPRYGQKQKNIFEILQRSIVRQLKKCIRVYSEFLFSPAAEIWPKNKKIF</sequence>
<accession>A0AAW2E8Q0</accession>
<proteinExistence type="predicted"/>
<dbReference type="Proteomes" id="UP001430953">
    <property type="component" value="Unassembled WGS sequence"/>
</dbReference>
<gene>
    <name evidence="1" type="ORF">PUN28_020597</name>
</gene>
<evidence type="ECO:0000313" key="1">
    <source>
        <dbReference type="EMBL" id="KAL0098641.1"/>
    </source>
</evidence>
<keyword evidence="2" id="KW-1185">Reference proteome</keyword>
<comment type="caution">
    <text evidence="1">The sequence shown here is derived from an EMBL/GenBank/DDBJ whole genome shotgun (WGS) entry which is preliminary data.</text>
</comment>
<dbReference type="AlphaFoldDB" id="A0AAW2E8Q0"/>